<keyword evidence="6" id="KW-0902">Two-component regulatory system</keyword>
<evidence type="ECO:0000256" key="5">
    <source>
        <dbReference type="ARBA" id="ARBA00022777"/>
    </source>
</evidence>
<keyword evidence="7" id="KW-1133">Transmembrane helix</keyword>
<dbReference type="InterPro" id="IPR003661">
    <property type="entry name" value="HisK_dim/P_dom"/>
</dbReference>
<dbReference type="InterPro" id="IPR036890">
    <property type="entry name" value="HATPase_C_sf"/>
</dbReference>
<dbReference type="InterPro" id="IPR036097">
    <property type="entry name" value="HisK_dim/P_sf"/>
</dbReference>
<keyword evidence="4" id="KW-0808">Transferase</keyword>
<dbReference type="GO" id="GO:0005524">
    <property type="term" value="F:ATP binding"/>
    <property type="evidence" value="ECO:0007669"/>
    <property type="project" value="UniProtKB-KW"/>
</dbReference>
<reference evidence="9 10" key="1">
    <citation type="submission" date="2023-02" db="EMBL/GenBank/DDBJ databases">
        <title>Genome sequence of Shewanella metallivivens ER-Te-42B-Light, sp. nov., enriched from sulfide tube worms (Riftia pachyptila) isolated from Explorer Ridge in the Pacific Ocean.</title>
        <authorList>
            <person name="Maltman C."/>
            <person name="Kuzyk S.B."/>
            <person name="Kyndt J.A."/>
            <person name="Yurkov V."/>
        </authorList>
    </citation>
    <scope>NUCLEOTIDE SEQUENCE [LARGE SCALE GENOMIC DNA]</scope>
    <source>
        <strain evidence="9 10">ER-Te-42B-Light</strain>
    </source>
</reference>
<comment type="caution">
    <text evidence="9">The sequence shown here is derived from an EMBL/GenBank/DDBJ whole genome shotgun (WGS) entry which is preliminary data.</text>
</comment>
<comment type="catalytic activity">
    <reaction evidence="1">
        <text>ATP + protein L-histidine = ADP + protein N-phospho-L-histidine.</text>
        <dbReference type="EC" id="2.7.13.3"/>
    </reaction>
</comment>
<dbReference type="SMART" id="SM00387">
    <property type="entry name" value="HATPase_c"/>
    <property type="match status" value="1"/>
</dbReference>
<dbReference type="SMART" id="SM00388">
    <property type="entry name" value="HisKA"/>
    <property type="match status" value="1"/>
</dbReference>
<evidence type="ECO:0000313" key="9">
    <source>
        <dbReference type="EMBL" id="MDD8060839.1"/>
    </source>
</evidence>
<dbReference type="RefSeq" id="WP_238104754.1">
    <property type="nucleotide sequence ID" value="NZ_JAQQPZ010000013.1"/>
</dbReference>
<dbReference type="EC" id="2.7.13.3" evidence="2"/>
<dbReference type="SUPFAM" id="SSF47384">
    <property type="entry name" value="Homodimeric domain of signal transducing histidine kinase"/>
    <property type="match status" value="1"/>
</dbReference>
<protein>
    <recommendedName>
        <fullName evidence="2">histidine kinase</fullName>
        <ecNumber evidence="2">2.7.13.3</ecNumber>
    </recommendedName>
</protein>
<dbReference type="CDD" id="cd00082">
    <property type="entry name" value="HisKA"/>
    <property type="match status" value="1"/>
</dbReference>
<evidence type="ECO:0000256" key="4">
    <source>
        <dbReference type="ARBA" id="ARBA00022679"/>
    </source>
</evidence>
<feature type="transmembrane region" description="Helical" evidence="7">
    <location>
        <begin position="165"/>
        <end position="187"/>
    </location>
</feature>
<feature type="domain" description="Histidine kinase" evidence="8">
    <location>
        <begin position="258"/>
        <end position="475"/>
    </location>
</feature>
<keyword evidence="5" id="KW-0418">Kinase</keyword>
<keyword evidence="7" id="KW-0812">Transmembrane</keyword>
<evidence type="ECO:0000256" key="6">
    <source>
        <dbReference type="ARBA" id="ARBA00023012"/>
    </source>
</evidence>
<keyword evidence="10" id="KW-1185">Reference proteome</keyword>
<dbReference type="PANTHER" id="PTHR45453:SF1">
    <property type="entry name" value="PHOSPHATE REGULON SENSOR PROTEIN PHOR"/>
    <property type="match status" value="1"/>
</dbReference>
<name>A0ABT5TSM8_9GAMM</name>
<evidence type="ECO:0000256" key="2">
    <source>
        <dbReference type="ARBA" id="ARBA00012438"/>
    </source>
</evidence>
<dbReference type="SUPFAM" id="SSF55874">
    <property type="entry name" value="ATPase domain of HSP90 chaperone/DNA topoisomerase II/histidine kinase"/>
    <property type="match status" value="1"/>
</dbReference>
<evidence type="ECO:0000256" key="3">
    <source>
        <dbReference type="ARBA" id="ARBA00022553"/>
    </source>
</evidence>
<keyword evidence="9" id="KW-0067">ATP-binding</keyword>
<dbReference type="EMBL" id="JAQQPZ010000013">
    <property type="protein sequence ID" value="MDD8060839.1"/>
    <property type="molecule type" value="Genomic_DNA"/>
</dbReference>
<dbReference type="Gene3D" id="1.10.287.130">
    <property type="match status" value="1"/>
</dbReference>
<evidence type="ECO:0000256" key="7">
    <source>
        <dbReference type="SAM" id="Phobius"/>
    </source>
</evidence>
<dbReference type="InterPro" id="IPR050351">
    <property type="entry name" value="BphY/WalK/GraS-like"/>
</dbReference>
<dbReference type="InterPro" id="IPR005467">
    <property type="entry name" value="His_kinase_dom"/>
</dbReference>
<dbReference type="Gene3D" id="3.30.565.10">
    <property type="entry name" value="Histidine kinase-like ATPase, C-terminal domain"/>
    <property type="match status" value="1"/>
</dbReference>
<feature type="transmembrane region" description="Helical" evidence="7">
    <location>
        <begin position="12"/>
        <end position="31"/>
    </location>
</feature>
<keyword evidence="9" id="KW-0547">Nucleotide-binding</keyword>
<dbReference type="Proteomes" id="UP001213691">
    <property type="component" value="Unassembled WGS sequence"/>
</dbReference>
<sequence length="487" mass="54796">MKSLTTKLMNTMTYVVTAILIIVFLAIDISIDNWVDVEFDNALTDKSNYLKTLVKVTPQGTEFDFAGEFMPEFGTSTKASFFQLWQGDAVFERSESLSHFPGTDLLKKDIPLNSAVFADVTLPDGRSGRAMVAHFEPQVPSSMRELVPHSVEPMWLTVAISSEDLTQILVIIDSSLAIGLLLVIVLMRWAVVKVISRGLVPLNELNNALKHADVTQKYIPLSAGAERYLEIEPIRDELNKFVKISQQYLQTEKRITADIAHELKTPISELINLSEIYIRYPNDQRIAASYKQDVLNISLRMKTIVSNLLLLQQASSDNIHLNRQPLDITEQVNGVIEALTFKYSTIGQRLKMENQLRGCHTLADEFSLNLILTNLLDNALYYSPVQSDIVLRLHHDDNGIALSVENQLLTSLKADDLERLTQPLYQAEQSRTNTERHGLGLAIVENIAKVNGFIFSFGLIAEDRIQFSLHIPHAEPENNMPKTHVSD</sequence>
<dbReference type="Pfam" id="PF02518">
    <property type="entry name" value="HATPase_c"/>
    <property type="match status" value="1"/>
</dbReference>
<dbReference type="PROSITE" id="PS50109">
    <property type="entry name" value="HIS_KIN"/>
    <property type="match status" value="1"/>
</dbReference>
<organism evidence="9 10">
    <name type="scientific">Shewanella metallivivens</name>
    <dbReference type="NCBI Taxonomy" id="2872342"/>
    <lineage>
        <taxon>Bacteria</taxon>
        <taxon>Pseudomonadati</taxon>
        <taxon>Pseudomonadota</taxon>
        <taxon>Gammaproteobacteria</taxon>
        <taxon>Alteromonadales</taxon>
        <taxon>Shewanellaceae</taxon>
        <taxon>Shewanella</taxon>
    </lineage>
</organism>
<evidence type="ECO:0000259" key="8">
    <source>
        <dbReference type="PROSITE" id="PS50109"/>
    </source>
</evidence>
<accession>A0ABT5TSM8</accession>
<dbReference type="InterPro" id="IPR003594">
    <property type="entry name" value="HATPase_dom"/>
</dbReference>
<evidence type="ECO:0000256" key="1">
    <source>
        <dbReference type="ARBA" id="ARBA00000085"/>
    </source>
</evidence>
<keyword evidence="3" id="KW-0597">Phosphoprotein</keyword>
<evidence type="ECO:0000313" key="10">
    <source>
        <dbReference type="Proteomes" id="UP001213691"/>
    </source>
</evidence>
<gene>
    <name evidence="9" type="ORF">PQR79_17370</name>
</gene>
<proteinExistence type="predicted"/>
<dbReference type="PANTHER" id="PTHR45453">
    <property type="entry name" value="PHOSPHATE REGULON SENSOR PROTEIN PHOR"/>
    <property type="match status" value="1"/>
</dbReference>
<keyword evidence="7" id="KW-0472">Membrane</keyword>